<feature type="transmembrane region" description="Helical" evidence="7">
    <location>
        <begin position="112"/>
        <end position="133"/>
    </location>
</feature>
<evidence type="ECO:0000256" key="3">
    <source>
        <dbReference type="ARBA" id="ARBA00022475"/>
    </source>
</evidence>
<organism evidence="8 9">
    <name type="scientific">Actinoallomurus vinaceus</name>
    <dbReference type="NCBI Taxonomy" id="1080074"/>
    <lineage>
        <taxon>Bacteria</taxon>
        <taxon>Bacillati</taxon>
        <taxon>Actinomycetota</taxon>
        <taxon>Actinomycetes</taxon>
        <taxon>Streptosporangiales</taxon>
        <taxon>Thermomonosporaceae</taxon>
        <taxon>Actinoallomurus</taxon>
    </lineage>
</organism>
<dbReference type="Proteomes" id="UP001501442">
    <property type="component" value="Unassembled WGS sequence"/>
</dbReference>
<proteinExistence type="inferred from homology"/>
<feature type="transmembrane region" description="Helical" evidence="7">
    <location>
        <begin position="260"/>
        <end position="282"/>
    </location>
</feature>
<comment type="caution">
    <text evidence="8">The sequence shown here is derived from an EMBL/GenBank/DDBJ whole genome shotgun (WGS) entry which is preliminary data.</text>
</comment>
<keyword evidence="4 7" id="KW-0812">Transmembrane</keyword>
<evidence type="ECO:0000256" key="7">
    <source>
        <dbReference type="SAM" id="Phobius"/>
    </source>
</evidence>
<dbReference type="PANTHER" id="PTHR43141:SF4">
    <property type="entry name" value="CYTOCHROME BD2 SUBUNIT II"/>
    <property type="match status" value="1"/>
</dbReference>
<keyword evidence="5 7" id="KW-1133">Transmembrane helix</keyword>
<feature type="transmembrane region" description="Helical" evidence="7">
    <location>
        <begin position="229"/>
        <end position="248"/>
    </location>
</feature>
<feature type="transmembrane region" description="Helical" evidence="7">
    <location>
        <begin position="171"/>
        <end position="189"/>
    </location>
</feature>
<gene>
    <name evidence="8" type="primary">cydB_1</name>
    <name evidence="8" type="ORF">GCM10023196_068300</name>
</gene>
<dbReference type="PANTHER" id="PTHR43141">
    <property type="entry name" value="CYTOCHROME BD2 SUBUNIT II"/>
    <property type="match status" value="1"/>
</dbReference>
<evidence type="ECO:0000256" key="4">
    <source>
        <dbReference type="ARBA" id="ARBA00022692"/>
    </source>
</evidence>
<feature type="transmembrane region" description="Helical" evidence="7">
    <location>
        <begin position="139"/>
        <end position="159"/>
    </location>
</feature>
<protein>
    <submittedName>
        <fullName evidence="8">Cytochrome d ubiquinol oxidase subunit II</fullName>
    </submittedName>
</protein>
<keyword evidence="9" id="KW-1185">Reference proteome</keyword>
<evidence type="ECO:0000256" key="6">
    <source>
        <dbReference type="ARBA" id="ARBA00023136"/>
    </source>
</evidence>
<keyword evidence="6 7" id="KW-0472">Membrane</keyword>
<evidence type="ECO:0000313" key="9">
    <source>
        <dbReference type="Proteomes" id="UP001501442"/>
    </source>
</evidence>
<sequence>MDTFAFCLLGFFLVGYFVLAGADIGVGMLLPFLDRERRLTIAAIAPFFLGNEVWLVGSAGLLTALFPVLEADLFGRVWGALSVLVPAWILRDMGLWLRGRRTERTWRTAWDGAIVAGSWGVAASWGVAVGALLGGGGPLFAVTTCGLFALHGAVFATVRLGTETARAVARWIVRAALLVGVPCAVGAGADDLAATVPVAALLAAALAGVWMALARPAGGQARNGRARDGLALAASALAITTVPVLAGLNLPDADLAHEAALTLAVVGPVTPLLVAAQAWMWWTFRGRVEEPSYL</sequence>
<dbReference type="InterPro" id="IPR003317">
    <property type="entry name" value="Cyt-d_oxidase_su2"/>
</dbReference>
<evidence type="ECO:0000256" key="1">
    <source>
        <dbReference type="ARBA" id="ARBA00004651"/>
    </source>
</evidence>
<comment type="subcellular location">
    <subcellularLocation>
        <location evidence="1">Cell membrane</location>
        <topology evidence="1">Multi-pass membrane protein</topology>
    </subcellularLocation>
</comment>
<feature type="transmembrane region" description="Helical" evidence="7">
    <location>
        <begin position="42"/>
        <end position="67"/>
    </location>
</feature>
<evidence type="ECO:0000313" key="8">
    <source>
        <dbReference type="EMBL" id="GAA4632904.1"/>
    </source>
</evidence>
<reference evidence="9" key="1">
    <citation type="journal article" date="2019" name="Int. J. Syst. Evol. Microbiol.">
        <title>The Global Catalogue of Microorganisms (GCM) 10K type strain sequencing project: providing services to taxonomists for standard genome sequencing and annotation.</title>
        <authorList>
            <consortium name="The Broad Institute Genomics Platform"/>
            <consortium name="The Broad Institute Genome Sequencing Center for Infectious Disease"/>
            <person name="Wu L."/>
            <person name="Ma J."/>
        </authorList>
    </citation>
    <scope>NUCLEOTIDE SEQUENCE [LARGE SCALE GENOMIC DNA]</scope>
    <source>
        <strain evidence="9">JCM 17939</strain>
    </source>
</reference>
<feature type="transmembrane region" description="Helical" evidence="7">
    <location>
        <begin position="195"/>
        <end position="217"/>
    </location>
</feature>
<name>A0ABP8UKM3_9ACTN</name>
<evidence type="ECO:0000256" key="5">
    <source>
        <dbReference type="ARBA" id="ARBA00022989"/>
    </source>
</evidence>
<keyword evidence="3" id="KW-1003">Cell membrane</keyword>
<dbReference type="Pfam" id="PF02322">
    <property type="entry name" value="Cyt_bd_oxida_II"/>
    <property type="match status" value="1"/>
</dbReference>
<comment type="similarity">
    <text evidence="2">Belongs to the cytochrome ubiquinol oxidase subunit 2 family.</text>
</comment>
<accession>A0ABP8UKM3</accession>
<dbReference type="EMBL" id="BAABHK010000011">
    <property type="protein sequence ID" value="GAA4632904.1"/>
    <property type="molecule type" value="Genomic_DNA"/>
</dbReference>
<feature type="transmembrane region" description="Helical" evidence="7">
    <location>
        <begin position="6"/>
        <end position="30"/>
    </location>
</feature>
<feature type="transmembrane region" description="Helical" evidence="7">
    <location>
        <begin position="73"/>
        <end position="91"/>
    </location>
</feature>
<evidence type="ECO:0000256" key="2">
    <source>
        <dbReference type="ARBA" id="ARBA00007543"/>
    </source>
</evidence>
<dbReference type="RefSeq" id="WP_345435897.1">
    <property type="nucleotide sequence ID" value="NZ_BAABHK010000011.1"/>
</dbReference>